<evidence type="ECO:0000313" key="2">
    <source>
        <dbReference type="EMBL" id="KAG5468774.1"/>
    </source>
</evidence>
<organism evidence="2 3">
    <name type="scientific">Leishmania enriettii</name>
    <dbReference type="NCBI Taxonomy" id="5663"/>
    <lineage>
        <taxon>Eukaryota</taxon>
        <taxon>Discoba</taxon>
        <taxon>Euglenozoa</taxon>
        <taxon>Kinetoplastea</taxon>
        <taxon>Metakinetoplastina</taxon>
        <taxon>Trypanosomatida</taxon>
        <taxon>Trypanosomatidae</taxon>
        <taxon>Leishmaniinae</taxon>
        <taxon>Leishmania</taxon>
    </lineage>
</organism>
<comment type="caution">
    <text evidence="2">The sequence shown here is derived from an EMBL/GenBank/DDBJ whole genome shotgun (WGS) entry which is preliminary data.</text>
</comment>
<keyword evidence="1" id="KW-1133">Transmembrane helix</keyword>
<reference evidence="2 3" key="1">
    <citation type="submission" date="2021-02" db="EMBL/GenBank/DDBJ databases">
        <title>Leishmania (Mundinia) enrietti genome sequencing and assembly.</title>
        <authorList>
            <person name="Almutairi H."/>
            <person name="Gatherer D."/>
        </authorList>
    </citation>
    <scope>NUCLEOTIDE SEQUENCE [LARGE SCALE GENOMIC DNA]</scope>
    <source>
        <strain evidence="2">CUR178</strain>
    </source>
</reference>
<dbReference type="RefSeq" id="XP_067689481.1">
    <property type="nucleotide sequence ID" value="XM_067833378.1"/>
</dbReference>
<keyword evidence="3" id="KW-1185">Reference proteome</keyword>
<feature type="transmembrane region" description="Helical" evidence="1">
    <location>
        <begin position="375"/>
        <end position="392"/>
    </location>
</feature>
<protein>
    <submittedName>
        <fullName evidence="2">Uncharacterized protein</fullName>
    </submittedName>
</protein>
<name>A0A836GAZ6_LEIEN</name>
<keyword evidence="1" id="KW-0812">Transmembrane</keyword>
<gene>
    <name evidence="2" type="ORF">CUR178_01610</name>
</gene>
<dbReference type="OrthoDB" id="272452at2759"/>
<evidence type="ECO:0000313" key="3">
    <source>
        <dbReference type="Proteomes" id="UP000674179"/>
    </source>
</evidence>
<dbReference type="AlphaFoldDB" id="A0A836GAZ6"/>
<dbReference type="Proteomes" id="UP000674179">
    <property type="component" value="Chromosome 34"/>
</dbReference>
<keyword evidence="1" id="KW-0472">Membrane</keyword>
<dbReference type="KEGG" id="lenr:94168888"/>
<dbReference type="EMBL" id="JAFHKP010000034">
    <property type="protein sequence ID" value="KAG5468774.1"/>
    <property type="molecule type" value="Genomic_DNA"/>
</dbReference>
<evidence type="ECO:0000256" key="1">
    <source>
        <dbReference type="SAM" id="Phobius"/>
    </source>
</evidence>
<sequence length="398" mass="43778">MEFPPRDATAQRPAVGVQPYCAPPLSGLYRMRYHSPTSGDALSDYRRRESCGEAAGGATANLVAESGACSAEARHAAVHTQLLGASSLSDGDIDLFALYSVCDVEPVPCLRCSLHMQATLNTCSYRLRQWYHLQRNDAESLTPGPVADSETCDEEHARSKAGSSPLIRTLQKGWYVFFFPVSECGRLKDNLLVYVDDALIAGDVAECDLANDGLLRPLKTGATAAASKETSTTTRRWKSLFYYVISPVPVHCGARESTGVHFTISWRNTPAGAPLQRRKKSLTLLYSYYCSPRAPDIFTCHAHFPSDTRLRLVRSPNCDAKVRLRSDVSECAANVGVETVDGKPLEEHRHTSDYAFVLQFLFRDSQGILEETSTFAAAVVSTVFLLILWLSLTKDLIL</sequence>
<dbReference type="GeneID" id="94168888"/>
<accession>A0A836GAZ6</accession>
<proteinExistence type="predicted"/>